<evidence type="ECO:0000313" key="3">
    <source>
        <dbReference type="Proteomes" id="UP000629287"/>
    </source>
</evidence>
<dbReference type="GO" id="GO:0003677">
    <property type="term" value="F:DNA binding"/>
    <property type="evidence" value="ECO:0007669"/>
    <property type="project" value="UniProtKB-KW"/>
</dbReference>
<dbReference type="EMBL" id="JADBGF010000001">
    <property type="protein sequence ID" value="MBE1596733.1"/>
    <property type="molecule type" value="Genomic_DNA"/>
</dbReference>
<dbReference type="Proteomes" id="UP000629287">
    <property type="component" value="Unassembled WGS sequence"/>
</dbReference>
<evidence type="ECO:0000313" key="2">
    <source>
        <dbReference type="EMBL" id="MBE1596733.1"/>
    </source>
</evidence>
<dbReference type="RefSeq" id="WP_046913981.1">
    <property type="nucleotide sequence ID" value="NZ_JADBGF010000001.1"/>
</dbReference>
<dbReference type="InterPro" id="IPR015421">
    <property type="entry name" value="PyrdxlP-dep_Trfase_major"/>
</dbReference>
<keyword evidence="2" id="KW-0238">DNA-binding</keyword>
<dbReference type="Gene3D" id="3.40.640.10">
    <property type="entry name" value="Type I PLP-dependent aspartate aminotransferase-like (Major domain)"/>
    <property type="match status" value="1"/>
</dbReference>
<organism evidence="2 3">
    <name type="scientific">Streptomyces stelliscabiei</name>
    <dbReference type="NCBI Taxonomy" id="146820"/>
    <lineage>
        <taxon>Bacteria</taxon>
        <taxon>Bacillati</taxon>
        <taxon>Actinomycetota</taxon>
        <taxon>Actinomycetes</taxon>
        <taxon>Kitasatosporales</taxon>
        <taxon>Streptomycetaceae</taxon>
        <taxon>Streptomyces</taxon>
    </lineage>
</organism>
<dbReference type="Pfam" id="PF00155">
    <property type="entry name" value="Aminotran_1_2"/>
    <property type="match status" value="1"/>
</dbReference>
<dbReference type="OrthoDB" id="199743at2"/>
<dbReference type="SUPFAM" id="SSF53383">
    <property type="entry name" value="PLP-dependent transferases"/>
    <property type="match status" value="1"/>
</dbReference>
<dbReference type="GeneID" id="86827444"/>
<name>A0A8I0P7L1_9ACTN</name>
<dbReference type="Gene3D" id="3.90.1150.10">
    <property type="entry name" value="Aspartate Aminotransferase, domain 1"/>
    <property type="match status" value="1"/>
</dbReference>
<gene>
    <name evidence="2" type="ORF">H4687_002862</name>
</gene>
<dbReference type="GO" id="GO:0030170">
    <property type="term" value="F:pyridoxal phosphate binding"/>
    <property type="evidence" value="ECO:0007669"/>
    <property type="project" value="InterPro"/>
</dbReference>
<accession>A0A8I0P7L1</accession>
<proteinExistence type="predicted"/>
<protein>
    <submittedName>
        <fullName evidence="2">DNA-binding transcriptional MocR family regulator</fullName>
    </submittedName>
</protein>
<dbReference type="InterPro" id="IPR015424">
    <property type="entry name" value="PyrdxlP-dep_Trfase"/>
</dbReference>
<dbReference type="CDD" id="cd00609">
    <property type="entry name" value="AAT_like"/>
    <property type="match status" value="1"/>
</dbReference>
<dbReference type="PANTHER" id="PTHR46577">
    <property type="entry name" value="HTH-TYPE TRANSCRIPTIONAL REGULATORY PROTEIN GABR"/>
    <property type="match status" value="1"/>
</dbReference>
<dbReference type="InterPro" id="IPR015422">
    <property type="entry name" value="PyrdxlP-dep_Trfase_small"/>
</dbReference>
<comment type="caution">
    <text evidence="2">The sequence shown here is derived from an EMBL/GenBank/DDBJ whole genome shotgun (WGS) entry which is preliminary data.</text>
</comment>
<feature type="domain" description="Aminotransferase class I/classII large" evidence="1">
    <location>
        <begin position="41"/>
        <end position="379"/>
    </location>
</feature>
<dbReference type="InterPro" id="IPR051446">
    <property type="entry name" value="HTH_trans_reg/aminotransferase"/>
</dbReference>
<keyword evidence="3" id="KW-1185">Reference proteome</keyword>
<dbReference type="PANTHER" id="PTHR46577:SF2">
    <property type="entry name" value="TRANSCRIPTIONAL REGULATORY PROTEIN"/>
    <property type="match status" value="1"/>
</dbReference>
<dbReference type="InterPro" id="IPR004839">
    <property type="entry name" value="Aminotransferase_I/II_large"/>
</dbReference>
<evidence type="ECO:0000259" key="1">
    <source>
        <dbReference type="Pfam" id="PF00155"/>
    </source>
</evidence>
<sequence length="389" mass="42422">MDVAEYLSHRVASTAEPPDEVSLPDGVIDASFGEPDPALFPLDLIRDAASAVLAAPSAALQYSPLRGHTNLIEAVATWTRPQAEPAEMVLTSGSIPALLLLTHAMVDPGDTVLFEDPGYFRASAILRAHGANLLPLRHTRDGLDLDAMRHALPTGRTLRSFAYVHPSFQNPSGYTWSLEERREFLAFCAQRGIVVVEDTAYDELWCAEPPPPSLRSLADGHPVIQIGTLSKIIAPGMGVGWIIAPAALASVLVDNRVEFGGVGGLTSAMAAAVLRDARFGTHVRDMRREYAERCRRFADGVRYIPELADWSPPGGGYYAWLPLPETVSDDCFARVALSAGLRVLEGRHFFQPSDRERDFVRLTFGRLAPQAVDRAVSRLATTYRRIGGR</sequence>
<dbReference type="AlphaFoldDB" id="A0A8I0P7L1"/>
<reference evidence="2 3" key="1">
    <citation type="submission" date="2020-10" db="EMBL/GenBank/DDBJ databases">
        <title>Sequencing the genomes of 1000 actinobacteria strains.</title>
        <authorList>
            <person name="Klenk H.-P."/>
        </authorList>
    </citation>
    <scope>NUCLEOTIDE SEQUENCE [LARGE SCALE GENOMIC DNA]</scope>
    <source>
        <strain evidence="2 3">DSM 41803</strain>
    </source>
</reference>